<dbReference type="InterPro" id="IPR027417">
    <property type="entry name" value="P-loop_NTPase"/>
</dbReference>
<feature type="compositionally biased region" description="Polar residues" evidence="2">
    <location>
        <begin position="316"/>
        <end position="326"/>
    </location>
</feature>
<accession>A0ABR8LEP5</accession>
<feature type="region of interest" description="Disordered" evidence="2">
    <location>
        <begin position="1012"/>
        <end position="1034"/>
    </location>
</feature>
<dbReference type="EMBL" id="JABBXD010000001">
    <property type="protein sequence ID" value="MBD3584182.1"/>
    <property type="molecule type" value="Genomic_DNA"/>
</dbReference>
<proteinExistence type="predicted"/>
<name>A0ABR8LEP5_9ALTE</name>
<feature type="region of interest" description="Disordered" evidence="2">
    <location>
        <begin position="299"/>
        <end position="327"/>
    </location>
</feature>
<gene>
    <name evidence="4" type="ORF">HHX48_00350</name>
</gene>
<dbReference type="Proteomes" id="UP000624419">
    <property type="component" value="Unassembled WGS sequence"/>
</dbReference>
<keyword evidence="5" id="KW-1185">Reference proteome</keyword>
<feature type="domain" description="Rad50/SbcC-type AAA" evidence="3">
    <location>
        <begin position="5"/>
        <end position="228"/>
    </location>
</feature>
<evidence type="ECO:0000259" key="3">
    <source>
        <dbReference type="Pfam" id="PF13476"/>
    </source>
</evidence>
<dbReference type="PANTHER" id="PTHR32114:SF2">
    <property type="entry name" value="ABC TRANSPORTER ABCH.3"/>
    <property type="match status" value="1"/>
</dbReference>
<dbReference type="RefSeq" id="WP_191021662.1">
    <property type="nucleotide sequence ID" value="NZ_JABBXD010000001.1"/>
</dbReference>
<comment type="caution">
    <text evidence="4">The sequence shown here is derived from an EMBL/GenBank/DDBJ whole genome shotgun (WGS) entry which is preliminary data.</text>
</comment>
<feature type="compositionally biased region" description="Basic and acidic residues" evidence="2">
    <location>
        <begin position="385"/>
        <end position="399"/>
    </location>
</feature>
<feature type="compositionally biased region" description="Basic and acidic residues" evidence="2">
    <location>
        <begin position="493"/>
        <end position="505"/>
    </location>
</feature>
<dbReference type="Pfam" id="PF13558">
    <property type="entry name" value="SbcC_Walker_B"/>
    <property type="match status" value="1"/>
</dbReference>
<dbReference type="Pfam" id="PF13476">
    <property type="entry name" value="AAA_23"/>
    <property type="match status" value="1"/>
</dbReference>
<feature type="coiled-coil region" evidence="1">
    <location>
        <begin position="615"/>
        <end position="780"/>
    </location>
</feature>
<dbReference type="PANTHER" id="PTHR32114">
    <property type="entry name" value="ABC TRANSPORTER ABCH.3"/>
    <property type="match status" value="1"/>
</dbReference>
<reference evidence="4 5" key="1">
    <citation type="submission" date="2020-04" db="EMBL/GenBank/DDBJ databases">
        <title>Salinimonas sp. HHU 13199.</title>
        <authorList>
            <person name="Cui X."/>
            <person name="Zhang D."/>
        </authorList>
    </citation>
    <scope>NUCLEOTIDE SEQUENCE [LARGE SCALE GENOMIC DNA]</scope>
    <source>
        <strain evidence="4 5">HHU 13199</strain>
    </source>
</reference>
<evidence type="ECO:0000313" key="4">
    <source>
        <dbReference type="EMBL" id="MBD3584182.1"/>
    </source>
</evidence>
<feature type="region of interest" description="Disordered" evidence="2">
    <location>
        <begin position="484"/>
        <end position="505"/>
    </location>
</feature>
<feature type="coiled-coil region" evidence="1">
    <location>
        <begin position="524"/>
        <end position="586"/>
    </location>
</feature>
<dbReference type="Gene3D" id="1.10.287.510">
    <property type="entry name" value="Helix hairpin bin"/>
    <property type="match status" value="1"/>
</dbReference>
<feature type="coiled-coil region" evidence="1">
    <location>
        <begin position="252"/>
        <end position="286"/>
    </location>
</feature>
<evidence type="ECO:0000256" key="2">
    <source>
        <dbReference type="SAM" id="MobiDB-lite"/>
    </source>
</evidence>
<sequence>MKILSLRLKNLNSLKGEWKIDFTHPDFTANGLFAITGPTGAGKTTLLDAICLALYHQTPRLGAISVSSNEIMTRGSAECLAEVEFEVKGIAYRAFWSMRRGRNKPDGNLQQADVELAEVQSGKLIASQVRQKIEAVEALTGLDFGRFTKSMMLSQGDFAAFLNATEAERAELLEELTGTEIYGQISRAVHEQHSEAKNELRALKAHAEGVELLDEEEKQALTKKQQDIALQLVELTKDLDTKSRHLRWWQDRDHATAQCRKAQQDVDEALSDIARHQSEREQLARSEPAEQLRTRWQQYNQAKSEQASNKEELTQREQSLAQALTQREQKAESLEQCQRALSDVQQSAAEEEQLITEHIIPLDEKASSLVQQLDEKRASLVQMQSKRDQLHSEAGELEKSAQALSQKHASASEYLDKNAHLAHFSKSMSAWQLQVQQLDSMSQEVANLEQRSKDALRAIETAQSELNGSAEQAQKLDSVRQQALRNSQQATEKLTRHESEHEEKTVLRQRVAALNGRWPHFHEARHAQEQIDAFSSQHKEQQNALTEAETALSALTQQRASLSARYRQLRQQLDDLTQLLSQEELLAGYRQALKHNEPCPLCGSVVHDEVPALDVSQTTIRRDETKAALQKTEDEGQHVRQQIDSLEHKAGQYREQLVSLLSQIDSNRERLRQASERLQLRPSSSDKSDLQAIEQQLNNDIEHCNVLLAEREKLEKAVSETSRAAESARAQWQHAQDQRTRDENTVHNARQQQQQLTDAITQLQEQLSSNEHTLQQQISEAGYEIGTEKLGKWLDEQARHLQEFETITKQVSQLSADLTTVTSELRAVRQRGEEVGEQCTALARQITELESIHTTTMTRRHELFGDKAVRHQREYRAHQRQQAEEARQSALADWRRADNLVTELTTTVSLLSSRAQQLDAGVQQSGELWQNGLNASPFDDEQQFLSALLEKETQQRLAHMKAQQDDRLNRARTVMETATQTLADINGQPEASEWQQREKAQVEKDIAGVKATRDQLSEEKGRVSHALSSDDDKRDRQHALLQKISAQQNRYDDLSYLHGLIGSASGDKFRRFAQGLTLDNLVYLANQQLSRLHGRYQLTRLTGDGLGLSVLDTWQGDEQRDTRTLSGGESFLVSLSLALALSDLVSHKTSIDSLFLDEGFGTLDAQTLDIALDALDNLNASGKMIGVISHIEAMKERIPTQIKVMRQSGIGTSELAARYRADHQTRLSQ</sequence>
<organism evidence="4 5">
    <name type="scientific">Salinimonas profundi</name>
    <dbReference type="NCBI Taxonomy" id="2729140"/>
    <lineage>
        <taxon>Bacteria</taxon>
        <taxon>Pseudomonadati</taxon>
        <taxon>Pseudomonadota</taxon>
        <taxon>Gammaproteobacteria</taxon>
        <taxon>Alteromonadales</taxon>
        <taxon>Alteromonadaceae</taxon>
        <taxon>Alteromonas/Salinimonas group</taxon>
        <taxon>Salinimonas</taxon>
    </lineage>
</organism>
<protein>
    <submittedName>
        <fullName evidence="4">AAA family ATPase</fullName>
    </submittedName>
</protein>
<dbReference type="Gene3D" id="3.40.50.300">
    <property type="entry name" value="P-loop containing nucleotide triphosphate hydrolases"/>
    <property type="match status" value="2"/>
</dbReference>
<evidence type="ECO:0000256" key="1">
    <source>
        <dbReference type="SAM" id="Coils"/>
    </source>
</evidence>
<keyword evidence="1" id="KW-0175">Coiled coil</keyword>
<dbReference type="InterPro" id="IPR038729">
    <property type="entry name" value="Rad50/SbcC_AAA"/>
</dbReference>
<feature type="region of interest" description="Disordered" evidence="2">
    <location>
        <begin position="384"/>
        <end position="404"/>
    </location>
</feature>
<evidence type="ECO:0000313" key="5">
    <source>
        <dbReference type="Proteomes" id="UP000624419"/>
    </source>
</evidence>
<dbReference type="SUPFAM" id="SSF52540">
    <property type="entry name" value="P-loop containing nucleoside triphosphate hydrolases"/>
    <property type="match status" value="2"/>
</dbReference>